<evidence type="ECO:0000256" key="24">
    <source>
        <dbReference type="ARBA" id="ARBA00046376"/>
    </source>
</evidence>
<evidence type="ECO:0000256" key="3">
    <source>
        <dbReference type="ARBA" id="ARBA00022448"/>
    </source>
</evidence>
<evidence type="ECO:0000256" key="11">
    <source>
        <dbReference type="ARBA" id="ARBA00044884"/>
    </source>
</evidence>
<protein>
    <recommendedName>
        <fullName evidence="21">Lysosomal dipeptide transporter MFSD1</fullName>
    </recommendedName>
    <alternativeName>
        <fullName evidence="22">Major facilitator superfamily domain-containing protein 1</fullName>
    </alternativeName>
</protein>
<comment type="catalytic activity">
    <reaction evidence="15">
        <text>L-arginyl-L-alpha-amino acid(out) = L-arginyl-L-alpha-amino acid(in)</text>
        <dbReference type="Rhea" id="RHEA:79371"/>
        <dbReference type="ChEBI" id="CHEBI:84315"/>
    </reaction>
</comment>
<comment type="catalytic activity">
    <reaction evidence="16">
        <text>L-lysyl-L-lysine(out) = L-lysyl-L-lysine(in)</text>
        <dbReference type="Rhea" id="RHEA:79403"/>
        <dbReference type="ChEBI" id="CHEBI:229956"/>
    </reaction>
</comment>
<reference evidence="27 28" key="1">
    <citation type="submission" date="2015-11" db="EMBL/GenBank/DDBJ databases">
        <title>Genomic analysis of 38 Legionella species identifies large and diverse effector repertoires.</title>
        <authorList>
            <person name="Burstein D."/>
            <person name="Amaro F."/>
            <person name="Zusman T."/>
            <person name="Lifshitz Z."/>
            <person name="Cohen O."/>
            <person name="Gilbert J.A."/>
            <person name="Pupko T."/>
            <person name="Shuman H.A."/>
            <person name="Segal G."/>
        </authorList>
    </citation>
    <scope>NUCLEOTIDE SEQUENCE [LARGE SCALE GENOMIC DNA]</scope>
    <source>
        <strain evidence="27 28">ATCC 49180</strain>
    </source>
</reference>
<feature type="transmembrane region" description="Helical" evidence="25">
    <location>
        <begin position="285"/>
        <end position="303"/>
    </location>
</feature>
<comment type="catalytic activity">
    <reaction evidence="19">
        <text>L-alanyl-L-lysine(out) = L-alanyl-L-lysine(in)</text>
        <dbReference type="Rhea" id="RHEA:79415"/>
        <dbReference type="ChEBI" id="CHEBI:192470"/>
    </reaction>
</comment>
<keyword evidence="28" id="KW-1185">Reference proteome</keyword>
<dbReference type="PROSITE" id="PS50850">
    <property type="entry name" value="MFS"/>
    <property type="match status" value="1"/>
</dbReference>
<comment type="catalytic activity">
    <reaction evidence="11">
        <text>L-alpha-aminoacyl-L-histidine(out) = L-alpha-aminoacyl-L-histidine(in)</text>
        <dbReference type="Rhea" id="RHEA:79375"/>
        <dbReference type="ChEBI" id="CHEBI:229967"/>
    </reaction>
</comment>
<feature type="transmembrane region" description="Helical" evidence="25">
    <location>
        <begin position="103"/>
        <end position="123"/>
    </location>
</feature>
<organism evidence="27 28">
    <name type="scientific">Legionella tucsonensis</name>
    <dbReference type="NCBI Taxonomy" id="40335"/>
    <lineage>
        <taxon>Bacteria</taxon>
        <taxon>Pseudomonadati</taxon>
        <taxon>Pseudomonadota</taxon>
        <taxon>Gammaproteobacteria</taxon>
        <taxon>Legionellales</taxon>
        <taxon>Legionellaceae</taxon>
        <taxon>Legionella</taxon>
    </lineage>
</organism>
<evidence type="ECO:0000256" key="18">
    <source>
        <dbReference type="ARBA" id="ARBA00044912"/>
    </source>
</evidence>
<accession>A0A0W0ZYT2</accession>
<dbReference type="PANTHER" id="PTHR23512:SF3">
    <property type="entry name" value="MAJOR FACILITATOR SUPERFAMILY DOMAIN-CONTAINING PROTEIN 1"/>
    <property type="match status" value="1"/>
</dbReference>
<evidence type="ECO:0000313" key="28">
    <source>
        <dbReference type="Proteomes" id="UP000054693"/>
    </source>
</evidence>
<comment type="caution">
    <text evidence="27">The sequence shown here is derived from an EMBL/GenBank/DDBJ whole genome shotgun (WGS) entry which is preliminary data.</text>
</comment>
<evidence type="ECO:0000256" key="1">
    <source>
        <dbReference type="ARBA" id="ARBA00004155"/>
    </source>
</evidence>
<feature type="transmembrane region" description="Helical" evidence="25">
    <location>
        <begin position="216"/>
        <end position="237"/>
    </location>
</feature>
<keyword evidence="3" id="KW-0813">Transport</keyword>
<evidence type="ECO:0000256" key="4">
    <source>
        <dbReference type="ARBA" id="ARBA00022692"/>
    </source>
</evidence>
<evidence type="ECO:0000256" key="20">
    <source>
        <dbReference type="ARBA" id="ARBA00044924"/>
    </source>
</evidence>
<feature type="domain" description="Major facilitator superfamily (MFS) profile" evidence="26">
    <location>
        <begin position="1"/>
        <end position="398"/>
    </location>
</feature>
<evidence type="ECO:0000256" key="10">
    <source>
        <dbReference type="ARBA" id="ARBA00044881"/>
    </source>
</evidence>
<comment type="catalytic activity">
    <reaction evidence="10">
        <text>L-alpha-aminoacyl-L-arginine(out) = L-alpha-aminoacyl-L-arginine(in)</text>
        <dbReference type="Rhea" id="RHEA:79367"/>
        <dbReference type="ChEBI" id="CHEBI:229968"/>
    </reaction>
</comment>
<feature type="transmembrane region" description="Helical" evidence="25">
    <location>
        <begin position="135"/>
        <end position="160"/>
    </location>
</feature>
<gene>
    <name evidence="27" type="ORF">Ltuc_2061</name>
</gene>
<evidence type="ECO:0000256" key="19">
    <source>
        <dbReference type="ARBA" id="ARBA00044919"/>
    </source>
</evidence>
<evidence type="ECO:0000256" key="9">
    <source>
        <dbReference type="ARBA" id="ARBA00044878"/>
    </source>
</evidence>
<dbReference type="GO" id="GO:0022857">
    <property type="term" value="F:transmembrane transporter activity"/>
    <property type="evidence" value="ECO:0007669"/>
    <property type="project" value="InterPro"/>
</dbReference>
<dbReference type="AlphaFoldDB" id="A0A0W0ZYT2"/>
<evidence type="ECO:0000256" key="23">
    <source>
        <dbReference type="ARBA" id="ARBA00045709"/>
    </source>
</evidence>
<evidence type="ECO:0000259" key="26">
    <source>
        <dbReference type="PROSITE" id="PS50850"/>
    </source>
</evidence>
<keyword evidence="5 25" id="KW-1133">Transmembrane helix</keyword>
<dbReference type="OrthoDB" id="9771451at2"/>
<feature type="transmembrane region" description="Helical" evidence="25">
    <location>
        <begin position="249"/>
        <end position="276"/>
    </location>
</feature>
<comment type="catalytic activity">
    <reaction evidence="20">
        <text>L-lysyl-glycine(out) = L-lysyl-glycine(in)</text>
        <dbReference type="Rhea" id="RHEA:79407"/>
        <dbReference type="ChEBI" id="CHEBI:191202"/>
    </reaction>
</comment>
<dbReference type="EMBL" id="LNZA01000001">
    <property type="protein sequence ID" value="KTD74214.1"/>
    <property type="molecule type" value="Genomic_DNA"/>
</dbReference>
<feature type="transmembrane region" description="Helical" evidence="25">
    <location>
        <begin position="309"/>
        <end position="332"/>
    </location>
</feature>
<evidence type="ECO:0000256" key="16">
    <source>
        <dbReference type="ARBA" id="ARBA00044900"/>
    </source>
</evidence>
<evidence type="ECO:0000256" key="8">
    <source>
        <dbReference type="ARBA" id="ARBA00044876"/>
    </source>
</evidence>
<dbReference type="PATRIC" id="fig|40335.7.peg.2193"/>
<evidence type="ECO:0000256" key="2">
    <source>
        <dbReference type="ARBA" id="ARBA00008335"/>
    </source>
</evidence>
<comment type="catalytic activity">
    <reaction evidence="18">
        <text>L-histidyl-L-alpha-amino acid(out) = L-histidyl-L-alpha-amino acid(in)</text>
        <dbReference type="Rhea" id="RHEA:79379"/>
        <dbReference type="ChEBI" id="CHEBI:229964"/>
    </reaction>
</comment>
<evidence type="ECO:0000256" key="6">
    <source>
        <dbReference type="ARBA" id="ARBA00023136"/>
    </source>
</evidence>
<keyword evidence="7" id="KW-0458">Lysosome</keyword>
<feature type="transmembrane region" description="Helical" evidence="25">
    <location>
        <begin position="78"/>
        <end position="97"/>
    </location>
</feature>
<evidence type="ECO:0000256" key="25">
    <source>
        <dbReference type="SAM" id="Phobius"/>
    </source>
</evidence>
<keyword evidence="6 25" id="KW-0472">Membrane</keyword>
<comment type="catalytic activity">
    <reaction evidence="17">
        <text>L-arginyl-glycine(out) = L-arginyl-glycine(in)</text>
        <dbReference type="Rhea" id="RHEA:79391"/>
        <dbReference type="ChEBI" id="CHEBI:229955"/>
    </reaction>
</comment>
<dbReference type="GO" id="GO:0005765">
    <property type="term" value="C:lysosomal membrane"/>
    <property type="evidence" value="ECO:0007669"/>
    <property type="project" value="UniProtKB-SubCell"/>
</dbReference>
<dbReference type="Gene3D" id="1.20.1250.20">
    <property type="entry name" value="MFS general substrate transporter like domains"/>
    <property type="match status" value="2"/>
</dbReference>
<evidence type="ECO:0000256" key="12">
    <source>
        <dbReference type="ARBA" id="ARBA00044891"/>
    </source>
</evidence>
<feature type="transmembrane region" description="Helical" evidence="25">
    <location>
        <begin position="166"/>
        <end position="186"/>
    </location>
</feature>
<evidence type="ECO:0000256" key="17">
    <source>
        <dbReference type="ARBA" id="ARBA00044903"/>
    </source>
</evidence>
<feature type="transmembrane region" description="Helical" evidence="25">
    <location>
        <begin position="375"/>
        <end position="394"/>
    </location>
</feature>
<keyword evidence="4 25" id="KW-0812">Transmembrane</keyword>
<comment type="subunit">
    <text evidence="24">Homodimer. Interacts with lysosomal protein GLMP (via lumenal domain); the interaction starts while both proteins are still in the endoplasmic reticulum and is required for stabilization of MFSD1 in lysosomes but has no direct effect on its targeting to lysosomes or transporter activity.</text>
</comment>
<dbReference type="Proteomes" id="UP000054693">
    <property type="component" value="Unassembled WGS sequence"/>
</dbReference>
<evidence type="ECO:0000256" key="5">
    <source>
        <dbReference type="ARBA" id="ARBA00022989"/>
    </source>
</evidence>
<dbReference type="InterPro" id="IPR020846">
    <property type="entry name" value="MFS_dom"/>
</dbReference>
<comment type="catalytic activity">
    <reaction evidence="13">
        <text>L-alpha-aminoacyl-L-lysine(out) = L-alpha-aminoacyl-L-lysine(in)</text>
        <dbReference type="Rhea" id="RHEA:79383"/>
        <dbReference type="ChEBI" id="CHEBI:229966"/>
    </reaction>
</comment>
<dbReference type="InterPro" id="IPR011701">
    <property type="entry name" value="MFS"/>
</dbReference>
<comment type="catalytic activity">
    <reaction evidence="14">
        <text>L-aspartyl-L-lysine(out) = L-aspartyl-L-lysine(in)</text>
        <dbReference type="Rhea" id="RHEA:79411"/>
        <dbReference type="ChEBI" id="CHEBI:229953"/>
    </reaction>
</comment>
<comment type="subcellular location">
    <subcellularLocation>
        <location evidence="1">Lysosome membrane</location>
        <topology evidence="1">Multi-pass membrane protein</topology>
    </subcellularLocation>
</comment>
<dbReference type="InterPro" id="IPR036259">
    <property type="entry name" value="MFS_trans_sf"/>
</dbReference>
<dbReference type="RefSeq" id="WP_058521183.1">
    <property type="nucleotide sequence ID" value="NZ_CAAAIP010000006.1"/>
</dbReference>
<dbReference type="Pfam" id="PF07690">
    <property type="entry name" value="MFS_1"/>
    <property type="match status" value="2"/>
</dbReference>
<name>A0A0W0ZYT2_9GAMM</name>
<proteinExistence type="inferred from homology"/>
<evidence type="ECO:0000256" key="21">
    <source>
        <dbReference type="ARBA" id="ARBA00044985"/>
    </source>
</evidence>
<dbReference type="InterPro" id="IPR052187">
    <property type="entry name" value="MFSD1"/>
</dbReference>
<comment type="similarity">
    <text evidence="2">Belongs to the major facilitator superfamily.</text>
</comment>
<evidence type="ECO:0000256" key="7">
    <source>
        <dbReference type="ARBA" id="ARBA00023228"/>
    </source>
</evidence>
<comment type="catalytic activity">
    <reaction evidence="9">
        <text>L-histidyl-glycine(out) = L-histidyl-glycine(in)</text>
        <dbReference type="Rhea" id="RHEA:79395"/>
        <dbReference type="ChEBI" id="CHEBI:229957"/>
    </reaction>
</comment>
<evidence type="ECO:0000256" key="22">
    <source>
        <dbReference type="ARBA" id="ARBA00045018"/>
    </source>
</evidence>
<comment type="catalytic activity">
    <reaction evidence="12">
        <text>L-lysyl-L-alpha-amino acid(out) = L-lysyl-L-alpha-amino acid(in)</text>
        <dbReference type="Rhea" id="RHEA:79387"/>
        <dbReference type="ChEBI" id="CHEBI:229965"/>
    </reaction>
</comment>
<feature type="transmembrane region" description="Helical" evidence="25">
    <location>
        <begin position="50"/>
        <end position="71"/>
    </location>
</feature>
<comment type="function">
    <text evidence="23">Lysosomal dipeptide uniporter that selectively exports lysine, arginine or histidine-containing dipeptides with a net positive charge from the lysosome lumen into the cytosol. Could play a role in a specific type of protein O-glycosylation indirectly regulating macrophages migration and tissue invasion. Also essential for liver homeostasis.</text>
</comment>
<evidence type="ECO:0000256" key="13">
    <source>
        <dbReference type="ARBA" id="ARBA00044893"/>
    </source>
</evidence>
<comment type="catalytic activity">
    <reaction evidence="8">
        <text>L-lysyl-L-alanine(out) = L-lysyl-L-alanine(in)</text>
        <dbReference type="Rhea" id="RHEA:79399"/>
        <dbReference type="ChEBI" id="CHEBI:229954"/>
    </reaction>
</comment>
<dbReference type="PANTHER" id="PTHR23512">
    <property type="entry name" value="MAJOR FACILITATOR SUPERFAMILY DOMAIN-CONTAINING PROTEIN 1"/>
    <property type="match status" value="1"/>
</dbReference>
<feature type="transmembrane region" description="Helical" evidence="25">
    <location>
        <begin position="344"/>
        <end position="363"/>
    </location>
</feature>
<evidence type="ECO:0000313" key="27">
    <source>
        <dbReference type="EMBL" id="KTD74214.1"/>
    </source>
</evidence>
<evidence type="ECO:0000256" key="14">
    <source>
        <dbReference type="ARBA" id="ARBA00044898"/>
    </source>
</evidence>
<sequence length="398" mass="44189">MLDRQHLMPWLNWGMATTFVFFQFFLQATAGLMAAKWSQDFQLTKTQVGSLSAAFFLAYVIMQIPVGLAYDRFGTRKILISASILLCLGIFGLGLSQQYWQAYLSRLIMGCGSAFGFVGMLYVTASWFSNRHFTMLVGISETLAMIGVALGEIGMASLITHLGWRITMYLVGCCAIVVALCVIFIIQDPEDRSLSVEKETISLSKALQQVLRNPQVWFAGFYGFAMISIVNAIANLWGVPFLVHRYPAMSLYTVSTMMSVVFIGSGIGGPFCAWLVQCGINRQKVMTLFALLTFLFYSLVIYWKVYFLGIVYCLLFITGFFSAAYILVFGVVKDSITKELHGTALSTANMILMMSALIQQPLLGKLLELHFNFEQTLSVITVALVVATILSLALDKHA</sequence>
<evidence type="ECO:0000256" key="15">
    <source>
        <dbReference type="ARBA" id="ARBA00044899"/>
    </source>
</evidence>
<dbReference type="SUPFAM" id="SSF103473">
    <property type="entry name" value="MFS general substrate transporter"/>
    <property type="match status" value="1"/>
</dbReference>